<sequence length="469" mass="52846">MKKLYSVVCILLFSIIIFSCRDDYNYDLASQPLRFSKDTLILDTVFSENRSNTYVLKVYNQQNEDVTIPRIYLEKNLDSQFKINVDGVSGGNANNNNFQNVSLRAHDSLYIFIELAPKTITSPTALVDENLIFETVGNIQKVKLISLVENADFYFSTSGTKEIKSDLIWDSSKSKVIYGNLKFVNGSKLTINKGTKVYLHKNAALIIDKGCQLIINGTLNEKVLIRGDRHDIEHDTLPANWNKIHLMENTKANINYAIIKGGNQGLFLEKNSELNIFNSQILNFMDAGIHSIKGSIKGENIVMNNCGKSDLIIENGGNYDFTHCTFSNYWNLNLSPGYAVYLSNYYSDKGSLSYNPLNIIFKNCILWTRNSNSLFLDINKNAAFNYTFDTNLIRNNSDKITIQGNPNFKDIIVNQNPLFYKTGYNNPKLNLKPASPAIGKGNLTYSIAIPKDINGVSRTINPNLGAYQK</sequence>
<comment type="caution">
    <text evidence="1">The sequence shown here is derived from an EMBL/GenBank/DDBJ whole genome shotgun (WGS) entry which is preliminary data.</text>
</comment>
<protein>
    <recommendedName>
        <fullName evidence="3">Right handed beta helix domain-containing protein</fullName>
    </recommendedName>
</protein>
<dbReference type="RefSeq" id="WP_105247742.1">
    <property type="nucleotide sequence ID" value="NZ_PSZM01000046.1"/>
</dbReference>
<dbReference type="AlphaFoldDB" id="A0A2S8A7Q4"/>
<evidence type="ECO:0008006" key="3">
    <source>
        <dbReference type="Google" id="ProtNLM"/>
    </source>
</evidence>
<dbReference type="Proteomes" id="UP000238042">
    <property type="component" value="Unassembled WGS sequence"/>
</dbReference>
<keyword evidence="2" id="KW-1185">Reference proteome</keyword>
<dbReference type="EMBL" id="PSZM01000046">
    <property type="protein sequence ID" value="PQL90599.1"/>
    <property type="molecule type" value="Genomic_DNA"/>
</dbReference>
<proteinExistence type="predicted"/>
<dbReference type="InterPro" id="IPR011050">
    <property type="entry name" value="Pectin_lyase_fold/virulence"/>
</dbReference>
<dbReference type="SUPFAM" id="SSF51126">
    <property type="entry name" value="Pectin lyase-like"/>
    <property type="match status" value="1"/>
</dbReference>
<organism evidence="1 2">
    <name type="scientific">Apibacter adventoris</name>
    <dbReference type="NCBI Taxonomy" id="1679466"/>
    <lineage>
        <taxon>Bacteria</taxon>
        <taxon>Pseudomonadati</taxon>
        <taxon>Bacteroidota</taxon>
        <taxon>Flavobacteriia</taxon>
        <taxon>Flavobacteriales</taxon>
        <taxon>Weeksellaceae</taxon>
        <taxon>Apibacter</taxon>
    </lineage>
</organism>
<dbReference type="PROSITE" id="PS51257">
    <property type="entry name" value="PROKAR_LIPOPROTEIN"/>
    <property type="match status" value="1"/>
</dbReference>
<evidence type="ECO:0000313" key="2">
    <source>
        <dbReference type="Proteomes" id="UP000238042"/>
    </source>
</evidence>
<name>A0A2S8A7Q4_9FLAO</name>
<accession>A0A2S8A7Q4</accession>
<evidence type="ECO:0000313" key="1">
    <source>
        <dbReference type="EMBL" id="PQL90599.1"/>
    </source>
</evidence>
<dbReference type="OrthoDB" id="1111178at2"/>
<gene>
    <name evidence="1" type="ORF">C4S77_12035</name>
</gene>
<reference evidence="1 2" key="1">
    <citation type="submission" date="2018-02" db="EMBL/GenBank/DDBJ databases">
        <title>Genome sequences of Apibacter spp., gut symbionts of Asian honey bees.</title>
        <authorList>
            <person name="Kwong W.K."/>
            <person name="Steele M.I."/>
            <person name="Moran N.A."/>
        </authorList>
    </citation>
    <scope>NUCLEOTIDE SEQUENCE [LARGE SCALE GENOMIC DNA]</scope>
    <source>
        <strain evidence="2">wkB301</strain>
    </source>
</reference>